<protein>
    <recommendedName>
        <fullName evidence="2">peptidylprolyl isomerase</fullName>
        <ecNumber evidence="2">5.2.1.8</ecNumber>
    </recommendedName>
</protein>
<feature type="region of interest" description="Disordered" evidence="6">
    <location>
        <begin position="180"/>
        <end position="238"/>
    </location>
</feature>
<keyword evidence="4" id="KW-0697">Rotamase</keyword>
<feature type="signal peptide" evidence="7">
    <location>
        <begin position="1"/>
        <end position="18"/>
    </location>
</feature>
<keyword evidence="9" id="KW-1185">Reference proteome</keyword>
<keyword evidence="3 7" id="KW-0732">Signal</keyword>
<evidence type="ECO:0000256" key="3">
    <source>
        <dbReference type="ARBA" id="ARBA00022729"/>
    </source>
</evidence>
<dbReference type="AlphaFoldDB" id="A0A1I1Y6T9"/>
<dbReference type="PROSITE" id="PS51257">
    <property type="entry name" value="PROKAR_LIPOPROTEIN"/>
    <property type="match status" value="1"/>
</dbReference>
<name>A0A1I1Y6T9_9BACI</name>
<dbReference type="RefSeq" id="WP_090085995.1">
    <property type="nucleotide sequence ID" value="NZ_FOMR01000009.1"/>
</dbReference>
<accession>A0A1I1Y6T9</accession>
<evidence type="ECO:0000256" key="2">
    <source>
        <dbReference type="ARBA" id="ARBA00013194"/>
    </source>
</evidence>
<evidence type="ECO:0000313" key="8">
    <source>
        <dbReference type="EMBL" id="SFE15276.1"/>
    </source>
</evidence>
<dbReference type="Gene3D" id="1.10.4030.10">
    <property type="entry name" value="Porin chaperone SurA, peptide-binding domain"/>
    <property type="match status" value="1"/>
</dbReference>
<evidence type="ECO:0000256" key="1">
    <source>
        <dbReference type="ARBA" id="ARBA00000971"/>
    </source>
</evidence>
<dbReference type="EMBL" id="FOMR01000009">
    <property type="protein sequence ID" value="SFE15276.1"/>
    <property type="molecule type" value="Genomic_DNA"/>
</dbReference>
<sequence length="258" mass="28708">MKKLLMLMITLGLAVIMAACNGDSEDNNNEEGSGEGDQSEQAAQQQQEMPEPDLENIPDVVAEVNGEEISAEEFKTTYEGQFQQMAMQYQMSGQELNQDELKQQIAEGMVSSELLIQEAGNRNLEASNEEVDEKLNELAQQSGIESKDEFISALEEQGMDEEEVTSQVQTQVKVDKLVAEESGDTEPTEEELQEAYDQFKSQQEQMNQGGEDGEQAEVPSFDEVKPDLKAQVEQQKTAEATQTIIDQLREDADVTINL</sequence>
<dbReference type="STRING" id="640948.SAMN05216238_10922"/>
<dbReference type="Pfam" id="PF13624">
    <property type="entry name" value="SurA_N_3"/>
    <property type="match status" value="1"/>
</dbReference>
<dbReference type="GO" id="GO:0003755">
    <property type="term" value="F:peptidyl-prolyl cis-trans isomerase activity"/>
    <property type="evidence" value="ECO:0007669"/>
    <property type="project" value="UniProtKB-KW"/>
</dbReference>
<feature type="region of interest" description="Disordered" evidence="6">
    <location>
        <begin position="23"/>
        <end position="56"/>
    </location>
</feature>
<evidence type="ECO:0000256" key="6">
    <source>
        <dbReference type="SAM" id="MobiDB-lite"/>
    </source>
</evidence>
<feature type="compositionally biased region" description="Acidic residues" evidence="6">
    <location>
        <begin position="181"/>
        <end position="194"/>
    </location>
</feature>
<organism evidence="8 9">
    <name type="scientific">Lentibacillus persicus</name>
    <dbReference type="NCBI Taxonomy" id="640948"/>
    <lineage>
        <taxon>Bacteria</taxon>
        <taxon>Bacillati</taxon>
        <taxon>Bacillota</taxon>
        <taxon>Bacilli</taxon>
        <taxon>Bacillales</taxon>
        <taxon>Bacillaceae</taxon>
        <taxon>Lentibacillus</taxon>
    </lineage>
</organism>
<evidence type="ECO:0000313" key="9">
    <source>
        <dbReference type="Proteomes" id="UP000199474"/>
    </source>
</evidence>
<evidence type="ECO:0000256" key="5">
    <source>
        <dbReference type="ARBA" id="ARBA00023235"/>
    </source>
</evidence>
<dbReference type="InterPro" id="IPR027304">
    <property type="entry name" value="Trigger_fact/SurA_dom_sf"/>
</dbReference>
<evidence type="ECO:0000256" key="4">
    <source>
        <dbReference type="ARBA" id="ARBA00023110"/>
    </source>
</evidence>
<feature type="chain" id="PRO_5039682897" description="peptidylprolyl isomerase" evidence="7">
    <location>
        <begin position="19"/>
        <end position="258"/>
    </location>
</feature>
<feature type="compositionally biased region" description="Low complexity" evidence="6">
    <location>
        <begin position="39"/>
        <end position="48"/>
    </location>
</feature>
<dbReference type="PANTHER" id="PTHR47245">
    <property type="entry name" value="PEPTIDYLPROLYL ISOMERASE"/>
    <property type="match status" value="1"/>
</dbReference>
<dbReference type="SUPFAM" id="SSF109998">
    <property type="entry name" value="Triger factor/SurA peptide-binding domain-like"/>
    <property type="match status" value="1"/>
</dbReference>
<keyword evidence="5 8" id="KW-0413">Isomerase</keyword>
<dbReference type="EC" id="5.2.1.8" evidence="2"/>
<dbReference type="Proteomes" id="UP000199474">
    <property type="component" value="Unassembled WGS sequence"/>
</dbReference>
<comment type="catalytic activity">
    <reaction evidence="1">
        <text>[protein]-peptidylproline (omega=180) = [protein]-peptidylproline (omega=0)</text>
        <dbReference type="Rhea" id="RHEA:16237"/>
        <dbReference type="Rhea" id="RHEA-COMP:10747"/>
        <dbReference type="Rhea" id="RHEA-COMP:10748"/>
        <dbReference type="ChEBI" id="CHEBI:83833"/>
        <dbReference type="ChEBI" id="CHEBI:83834"/>
        <dbReference type="EC" id="5.2.1.8"/>
    </reaction>
</comment>
<feature type="compositionally biased region" description="Acidic residues" evidence="6">
    <location>
        <begin position="23"/>
        <end position="38"/>
    </location>
</feature>
<dbReference type="OrthoDB" id="4775280at2"/>
<reference evidence="9" key="1">
    <citation type="submission" date="2016-10" db="EMBL/GenBank/DDBJ databases">
        <authorList>
            <person name="Varghese N."/>
            <person name="Submissions S."/>
        </authorList>
    </citation>
    <scope>NUCLEOTIDE SEQUENCE [LARGE SCALE GENOMIC DNA]</scope>
    <source>
        <strain evidence="9">DSM 22530</strain>
    </source>
</reference>
<evidence type="ECO:0000256" key="7">
    <source>
        <dbReference type="SAM" id="SignalP"/>
    </source>
</evidence>
<feature type="compositionally biased region" description="Polar residues" evidence="6">
    <location>
        <begin position="199"/>
        <end position="208"/>
    </location>
</feature>
<proteinExistence type="predicted"/>
<dbReference type="PANTHER" id="PTHR47245:SF1">
    <property type="entry name" value="FOLDASE PROTEIN PRSA"/>
    <property type="match status" value="1"/>
</dbReference>
<gene>
    <name evidence="8" type="ORF">SAMN05216238_10922</name>
</gene>
<dbReference type="InterPro" id="IPR050245">
    <property type="entry name" value="PrsA_foldase"/>
</dbReference>